<evidence type="ECO:0008006" key="3">
    <source>
        <dbReference type="Google" id="ProtNLM"/>
    </source>
</evidence>
<evidence type="ECO:0000313" key="2">
    <source>
        <dbReference type="EMBL" id="CUV19597.1"/>
    </source>
</evidence>
<reference evidence="2" key="1">
    <citation type="submission" date="2015-10" db="EMBL/GenBank/DDBJ databases">
        <authorList>
            <person name="Gilbert D.G."/>
        </authorList>
    </citation>
    <scope>NUCLEOTIDE SEQUENCE</scope>
    <source>
        <strain evidence="2">Phyl III-seqv23</strain>
    </source>
</reference>
<gene>
    <name evidence="2" type="ORF">PSS4_v1_1070030</name>
</gene>
<proteinExistence type="predicted"/>
<sequence length="104" mass="11338">MESLFKFVNTPFRLFCTMLVLYMAAHSHVIAVVVGIVFLSVIWHSLKNEKNAPIPAAPSVILPKLEKAEADKVAPAVRPAANTARYAKSAVVTPMLRPKAATRP</sequence>
<evidence type="ECO:0000256" key="1">
    <source>
        <dbReference type="SAM" id="Phobius"/>
    </source>
</evidence>
<keyword evidence="1" id="KW-0472">Membrane</keyword>
<protein>
    <recommendedName>
        <fullName evidence="3">Transmembrane protein</fullName>
    </recommendedName>
</protein>
<dbReference type="AlphaFoldDB" id="A0A0S4UBH8"/>
<organism evidence="2">
    <name type="scientific">Ralstonia solanacearum</name>
    <name type="common">Pseudomonas solanacearum</name>
    <dbReference type="NCBI Taxonomy" id="305"/>
    <lineage>
        <taxon>Bacteria</taxon>
        <taxon>Pseudomonadati</taxon>
        <taxon>Pseudomonadota</taxon>
        <taxon>Betaproteobacteria</taxon>
        <taxon>Burkholderiales</taxon>
        <taxon>Burkholderiaceae</taxon>
        <taxon>Ralstonia</taxon>
        <taxon>Ralstonia solanacearum species complex</taxon>
    </lineage>
</organism>
<name>A0A0S4UBH8_RALSL</name>
<keyword evidence="1" id="KW-0812">Transmembrane</keyword>
<accession>A0A0S4UBH8</accession>
<dbReference type="EMBL" id="LN899821">
    <property type="protein sequence ID" value="CUV19597.1"/>
    <property type="molecule type" value="Genomic_DNA"/>
</dbReference>
<keyword evidence="1" id="KW-1133">Transmembrane helix</keyword>
<feature type="transmembrane region" description="Helical" evidence="1">
    <location>
        <begin position="20"/>
        <end position="43"/>
    </location>
</feature>